<dbReference type="EMBL" id="CAADRA010007354">
    <property type="protein sequence ID" value="VFU00590.1"/>
    <property type="molecule type" value="Genomic_DNA"/>
</dbReference>
<sequence length="214" mass="23282">MKTELALTAAAGLVSYIAWQLLRVSTVAFESDFACDCGQVQGRVHTSAGLHIVCYCDDCQAFANTLCAKEGRKAPSPLDEHGGTDLIQVFPADLVFTRGQEHVEIGKLSDKSTLLRVHASCCHTPLFNTMDDFAFLGLLTSTLRSPDVNLGAPQYRIMAKFAKNANTLHAAHPNAVSIVPVGFVLAFFARSLFWHRKKAHPSPLDASMRRAPLA</sequence>
<accession>A0A485LP33</accession>
<evidence type="ECO:0000313" key="2">
    <source>
        <dbReference type="EMBL" id="VFU00590.1"/>
    </source>
</evidence>
<proteinExistence type="predicted"/>
<name>A0A485LP33_9STRA</name>
<reference evidence="2 3" key="1">
    <citation type="submission" date="2019-03" db="EMBL/GenBank/DDBJ databases">
        <authorList>
            <person name="Gaulin E."/>
            <person name="Dumas B."/>
        </authorList>
    </citation>
    <scope>NUCLEOTIDE SEQUENCE [LARGE SCALE GENOMIC DNA]</scope>
    <source>
        <strain evidence="2">CBS 568.67</strain>
    </source>
</reference>
<evidence type="ECO:0000313" key="3">
    <source>
        <dbReference type="Proteomes" id="UP000332933"/>
    </source>
</evidence>
<dbReference type="Pfam" id="PF19648">
    <property type="entry name" value="DUF6151"/>
    <property type="match status" value="1"/>
</dbReference>
<dbReference type="EMBL" id="VJMH01007328">
    <property type="protein sequence ID" value="KAF0684026.1"/>
    <property type="molecule type" value="Genomic_DNA"/>
</dbReference>
<dbReference type="Gene3D" id="3.90.1590.10">
    <property type="entry name" value="glutathione-dependent formaldehyde- activating enzyme (gfa)"/>
    <property type="match status" value="1"/>
</dbReference>
<gene>
    <name evidence="2" type="primary">Aste57867_23947</name>
    <name evidence="1" type="ORF">As57867_023874</name>
    <name evidence="2" type="ORF">ASTE57867_23947</name>
</gene>
<reference evidence="1" key="2">
    <citation type="submission" date="2019-06" db="EMBL/GenBank/DDBJ databases">
        <title>Genomics analysis of Aphanomyces spp. identifies a new class of oomycete effector associated with host adaptation.</title>
        <authorList>
            <person name="Gaulin E."/>
        </authorList>
    </citation>
    <scope>NUCLEOTIDE SEQUENCE</scope>
    <source>
        <strain evidence="1">CBS 578.67</strain>
    </source>
</reference>
<protein>
    <submittedName>
        <fullName evidence="2">Aste57867_23947 protein</fullName>
    </submittedName>
</protein>
<dbReference type="InterPro" id="IPR011057">
    <property type="entry name" value="Mss4-like_sf"/>
</dbReference>
<evidence type="ECO:0000313" key="1">
    <source>
        <dbReference type="EMBL" id="KAF0684026.1"/>
    </source>
</evidence>
<dbReference type="Proteomes" id="UP000332933">
    <property type="component" value="Unassembled WGS sequence"/>
</dbReference>
<dbReference type="AlphaFoldDB" id="A0A485LP33"/>
<keyword evidence="3" id="KW-1185">Reference proteome</keyword>
<dbReference type="SUPFAM" id="SSF51316">
    <property type="entry name" value="Mss4-like"/>
    <property type="match status" value="1"/>
</dbReference>
<organism evidence="2 3">
    <name type="scientific">Aphanomyces stellatus</name>
    <dbReference type="NCBI Taxonomy" id="120398"/>
    <lineage>
        <taxon>Eukaryota</taxon>
        <taxon>Sar</taxon>
        <taxon>Stramenopiles</taxon>
        <taxon>Oomycota</taxon>
        <taxon>Saprolegniomycetes</taxon>
        <taxon>Saprolegniales</taxon>
        <taxon>Verrucalvaceae</taxon>
        <taxon>Aphanomyces</taxon>
    </lineage>
</organism>
<dbReference type="OrthoDB" id="63441at2759"/>
<dbReference type="InterPro" id="IPR046149">
    <property type="entry name" value="DUF6151"/>
</dbReference>